<dbReference type="EMBL" id="CZQA01000001">
    <property type="protein sequence ID" value="CUS34424.1"/>
    <property type="molecule type" value="Genomic_DNA"/>
</dbReference>
<keyword evidence="1" id="KW-1133">Transmembrane helix</keyword>
<dbReference type="Proteomes" id="UP000199032">
    <property type="component" value="Unassembled WGS sequence"/>
</dbReference>
<feature type="transmembrane region" description="Helical" evidence="1">
    <location>
        <begin position="169"/>
        <end position="191"/>
    </location>
</feature>
<gene>
    <name evidence="3" type="ORF">COMA1_11700</name>
</gene>
<keyword evidence="1" id="KW-0812">Transmembrane</keyword>
<dbReference type="InterPro" id="IPR022606">
    <property type="entry name" value="DUF2914"/>
</dbReference>
<dbReference type="Pfam" id="PF11141">
    <property type="entry name" value="DUF2914"/>
    <property type="match status" value="1"/>
</dbReference>
<dbReference type="AlphaFoldDB" id="A0A0S4LCY2"/>
<accession>A0A0S4LCY2</accession>
<sequence length="369" mass="41506">MSPLVKVQSLLTKPFMPAVFFLSGVTYDTLTLTRIDRLQDNLILLLYLAMLGALIVMTGRLGIESPPDPEQLAASSPFMRWVLESRPYYPMASQFLLGSLFSAYTIFYSRSATFSGTAVFFALLILLLVANEFLRDRLSNLRLLISLYAVVCFAFFTFFLPVITGYMNAIVFAIGALLSVAVILRVAQLIYRNNPDRSREEGIGVTVPAAALIGILVGFYFLNWIPPVPLSLKFGGIYHDVKRPGAQFELAFERQWYEFWKQSDTTFPSNTPIYCFTAVFAPVDLNTTIHHHWYYRANSNRSFSHADKIPLKISGGREGGYRAYSFKQGLDVGEWRVDVEAKDGRILGRVYVDVVDQGDAQPTLATISY</sequence>
<keyword evidence="1" id="KW-0472">Membrane</keyword>
<dbReference type="STRING" id="1742972.COMA1_11700"/>
<evidence type="ECO:0000256" key="1">
    <source>
        <dbReference type="SAM" id="Phobius"/>
    </source>
</evidence>
<evidence type="ECO:0000259" key="2">
    <source>
        <dbReference type="Pfam" id="PF11141"/>
    </source>
</evidence>
<proteinExistence type="predicted"/>
<dbReference type="OrthoDB" id="9779877at2"/>
<evidence type="ECO:0000313" key="3">
    <source>
        <dbReference type="EMBL" id="CUS34424.1"/>
    </source>
</evidence>
<organism evidence="3 4">
    <name type="scientific">Candidatus Nitrospira nitrosa</name>
    <dbReference type="NCBI Taxonomy" id="1742972"/>
    <lineage>
        <taxon>Bacteria</taxon>
        <taxon>Pseudomonadati</taxon>
        <taxon>Nitrospirota</taxon>
        <taxon>Nitrospiria</taxon>
        <taxon>Nitrospirales</taxon>
        <taxon>Nitrospiraceae</taxon>
        <taxon>Nitrospira</taxon>
    </lineage>
</organism>
<dbReference type="RefSeq" id="WP_090746375.1">
    <property type="nucleotide sequence ID" value="NZ_CZQA01000001.1"/>
</dbReference>
<feature type="transmembrane region" description="Helical" evidence="1">
    <location>
        <begin position="113"/>
        <end position="131"/>
    </location>
</feature>
<feature type="domain" description="DUF2914" evidence="2">
    <location>
        <begin position="287"/>
        <end position="351"/>
    </location>
</feature>
<evidence type="ECO:0000313" key="4">
    <source>
        <dbReference type="Proteomes" id="UP000199032"/>
    </source>
</evidence>
<keyword evidence="4" id="KW-1185">Reference proteome</keyword>
<feature type="transmembrane region" description="Helical" evidence="1">
    <location>
        <begin position="143"/>
        <end position="163"/>
    </location>
</feature>
<name>A0A0S4LCY2_9BACT</name>
<protein>
    <recommendedName>
        <fullName evidence="2">DUF2914 domain-containing protein</fullName>
    </recommendedName>
</protein>
<reference evidence="3 4" key="1">
    <citation type="submission" date="2015-10" db="EMBL/GenBank/DDBJ databases">
        <authorList>
            <person name="Gilbert D.G."/>
        </authorList>
    </citation>
    <scope>NUCLEOTIDE SEQUENCE [LARGE SCALE GENOMIC DNA]</scope>
    <source>
        <strain evidence="3">COMA1</strain>
    </source>
</reference>
<feature type="transmembrane region" description="Helical" evidence="1">
    <location>
        <begin position="42"/>
        <end position="63"/>
    </location>
</feature>
<feature type="transmembrane region" description="Helical" evidence="1">
    <location>
        <begin position="203"/>
        <end position="222"/>
    </location>
</feature>